<dbReference type="HOGENOM" id="CLU_116580_0_0_12"/>
<dbReference type="AlphaFoldDB" id="H2CI00"/>
<sequence>MHPLEVEYGLTCERLLDSLAKRFRARVTLEGAVAEEQMAEHLRKAKQKGVIERFEEHDLDGHADFSIWIRGRNEPLLAECKNVRNHEEAYRKGGEVIAYKVETQKTRTSNSDASSRYYDTTQFDILGVCLGKKTKDWRNFVFVATHRLARHKAYPGKLAVMQPVPLPYLVEVPWYDDIGDLIEAEFGKK</sequence>
<reference evidence="1 2" key="1">
    <citation type="submission" date="2011-10" db="EMBL/GenBank/DDBJ databases">
        <title>The Improved High-Quality Draft genome of Leptonema illini DSM 21528.</title>
        <authorList>
            <consortium name="US DOE Joint Genome Institute (JGI-PGF)"/>
            <person name="Lucas S."/>
            <person name="Copeland A."/>
            <person name="Lapidus A."/>
            <person name="Glavina del Rio T."/>
            <person name="Dalin E."/>
            <person name="Tice H."/>
            <person name="Bruce D."/>
            <person name="Goodwin L."/>
            <person name="Pitluck S."/>
            <person name="Peters L."/>
            <person name="Mikhailova N."/>
            <person name="Held B."/>
            <person name="Kyrpides N."/>
            <person name="Mavromatis K."/>
            <person name="Ivanova N."/>
            <person name="Markowitz V."/>
            <person name="Cheng J.-F."/>
            <person name="Hugenholtz P."/>
            <person name="Woyke T."/>
            <person name="Wu D."/>
            <person name="Gronow S."/>
            <person name="Wellnitz S."/>
            <person name="Brambilla E.-M."/>
            <person name="Klenk H.-P."/>
            <person name="Eisen J.A."/>
        </authorList>
    </citation>
    <scope>NUCLEOTIDE SEQUENCE [LARGE SCALE GENOMIC DNA]</scope>
    <source>
        <strain evidence="1 2">DSM 21528</strain>
    </source>
</reference>
<evidence type="ECO:0000313" key="2">
    <source>
        <dbReference type="Proteomes" id="UP000005737"/>
    </source>
</evidence>
<protein>
    <submittedName>
        <fullName evidence="1">Uncharacterized protein</fullName>
    </submittedName>
</protein>
<name>H2CI00_9LEPT</name>
<proteinExistence type="predicted"/>
<accession>H2CI00</accession>
<keyword evidence="2" id="KW-1185">Reference proteome</keyword>
<dbReference type="EMBL" id="JH597773">
    <property type="protein sequence ID" value="EHQ08023.1"/>
    <property type="molecule type" value="Genomic_DNA"/>
</dbReference>
<dbReference type="Proteomes" id="UP000005737">
    <property type="component" value="Unassembled WGS sequence"/>
</dbReference>
<organism evidence="1 2">
    <name type="scientific">Leptonema illini DSM 21528</name>
    <dbReference type="NCBI Taxonomy" id="929563"/>
    <lineage>
        <taxon>Bacteria</taxon>
        <taxon>Pseudomonadati</taxon>
        <taxon>Spirochaetota</taxon>
        <taxon>Spirochaetia</taxon>
        <taxon>Leptospirales</taxon>
        <taxon>Leptospiraceae</taxon>
        <taxon>Leptonema</taxon>
    </lineage>
</organism>
<evidence type="ECO:0000313" key="1">
    <source>
        <dbReference type="EMBL" id="EHQ08023.1"/>
    </source>
</evidence>
<gene>
    <name evidence="1" type="ORF">Lepil_3364</name>
</gene>
<dbReference type="STRING" id="183.GCA_002009735_03356"/>